<keyword evidence="1" id="KW-0472">Membrane</keyword>
<comment type="caution">
    <text evidence="2">The sequence shown here is derived from an EMBL/GenBank/DDBJ whole genome shotgun (WGS) entry which is preliminary data.</text>
</comment>
<protein>
    <submittedName>
        <fullName evidence="2">Hg(II) uptake system permease component MerT family protein</fullName>
    </submittedName>
</protein>
<proteinExistence type="predicted"/>
<evidence type="ECO:0000313" key="3">
    <source>
        <dbReference type="Proteomes" id="UP000761574"/>
    </source>
</evidence>
<dbReference type="Gene3D" id="1.10.287.910">
    <property type="entry name" value="bacterial mercury transporter, merf"/>
    <property type="match status" value="1"/>
</dbReference>
<name>A0ABQ4P2N2_9GAMM</name>
<accession>A0ABQ4P2N2</accession>
<feature type="transmembrane region" description="Helical" evidence="1">
    <location>
        <begin position="12"/>
        <end position="40"/>
    </location>
</feature>
<dbReference type="EMBL" id="BPFB01000001">
    <property type="protein sequence ID" value="GIU41770.1"/>
    <property type="molecule type" value="Genomic_DNA"/>
</dbReference>
<organism evidence="2 3">
    <name type="scientific">Shewanella algidipiscicola</name>
    <dbReference type="NCBI Taxonomy" id="614070"/>
    <lineage>
        <taxon>Bacteria</taxon>
        <taxon>Pseudomonadati</taxon>
        <taxon>Pseudomonadota</taxon>
        <taxon>Gammaproteobacteria</taxon>
        <taxon>Alteromonadales</taxon>
        <taxon>Shewanellaceae</taxon>
        <taxon>Shewanella</taxon>
    </lineage>
</organism>
<keyword evidence="1" id="KW-0812">Transmembrane</keyword>
<keyword evidence="3" id="KW-1185">Reference proteome</keyword>
<feature type="transmembrane region" description="Helical" evidence="1">
    <location>
        <begin position="52"/>
        <end position="73"/>
    </location>
</feature>
<feature type="transmembrane region" description="Helical" evidence="1">
    <location>
        <begin position="94"/>
        <end position="117"/>
    </location>
</feature>
<gene>
    <name evidence="2" type="ORF">TUM4630_01190</name>
</gene>
<keyword evidence="1" id="KW-1133">Transmembrane helix</keyword>
<reference evidence="2 3" key="1">
    <citation type="submission" date="2021-05" db="EMBL/GenBank/DDBJ databases">
        <title>Molecular characterization for Shewanella algae harboring chromosomal blaOXA-55-like strains isolated from clinical and environment sample.</title>
        <authorList>
            <person name="Ohama Y."/>
            <person name="Aoki K."/>
            <person name="Harada S."/>
            <person name="Moriya K."/>
            <person name="Ishii Y."/>
            <person name="Tateda K."/>
        </authorList>
    </citation>
    <scope>NUCLEOTIDE SEQUENCE [LARGE SCALE GENOMIC DNA]</scope>
    <source>
        <strain evidence="2 3">LMG 23746</strain>
    </source>
</reference>
<sequence length="121" mass="13365">MRMNTYPANSKSFLATMATAVIAAVASSLCCIGPLVYLVFGASAASLSGMQSLGWLQMPMLLLSTGLILLGFWRLYFSSKPMCTGVISRNKLLLLYWLTIPIVLAFQLYPFILPWLFEVFA</sequence>
<dbReference type="Proteomes" id="UP000761574">
    <property type="component" value="Unassembled WGS sequence"/>
</dbReference>
<evidence type="ECO:0000256" key="1">
    <source>
        <dbReference type="SAM" id="Phobius"/>
    </source>
</evidence>
<evidence type="ECO:0000313" key="2">
    <source>
        <dbReference type="EMBL" id="GIU41770.1"/>
    </source>
</evidence>